<evidence type="ECO:0000313" key="1">
    <source>
        <dbReference type="EMBL" id="AYQ56399.1"/>
    </source>
</evidence>
<sequence>MMFKNDKDILAFKPSYPHTLPQDWKDESNPTVSEISATLETLKKMYANQVRDLQQNRVDTEIGEENLRNIATNYQSIKSILFQPR</sequence>
<evidence type="ECO:0000313" key="3">
    <source>
        <dbReference type="Proteomes" id="UP000278334"/>
    </source>
</evidence>
<dbReference type="EMBL" id="CAESAQ020000028">
    <property type="protein sequence ID" value="CAB5496454.1"/>
    <property type="molecule type" value="Genomic_DNA"/>
</dbReference>
<keyword evidence="4" id="KW-1185">Reference proteome</keyword>
<dbReference type="RefSeq" id="WP_237731907.1">
    <property type="nucleotide sequence ID" value="NZ_CAESAQ020000028.1"/>
</dbReference>
<reference evidence="1 3" key="1">
    <citation type="submission" date="2017-11" db="EMBL/GenBank/DDBJ databases">
        <title>Genome sequence of the bacterial symbiont EPR9N from a vent mussel Bathymodiolus thermophilus.</title>
        <authorList>
            <person name="Won Y.-J."/>
        </authorList>
    </citation>
    <scope>NUCLEOTIDE SEQUENCE [LARGE SCALE GENOMIC DNA]</scope>
    <source>
        <strain evidence="1 3">EPR9N</strain>
    </source>
</reference>
<organism evidence="1 3">
    <name type="scientific">Bathymodiolus thermophilus thioautotrophic gill symbiont</name>
    <dbReference type="NCBI Taxonomy" id="2360"/>
    <lineage>
        <taxon>Bacteria</taxon>
        <taxon>Pseudomonadati</taxon>
        <taxon>Pseudomonadota</taxon>
        <taxon>Gammaproteobacteria</taxon>
        <taxon>sulfur-oxidizing symbionts</taxon>
    </lineage>
</organism>
<accession>A0A3G3IKZ4</accession>
<dbReference type="KEGG" id="bthg:MS2017_0667"/>
<protein>
    <submittedName>
        <fullName evidence="1">Uncharacterized protein</fullName>
    </submittedName>
</protein>
<evidence type="ECO:0000313" key="2">
    <source>
        <dbReference type="EMBL" id="CAB5496454.1"/>
    </source>
</evidence>
<dbReference type="Proteomes" id="UP000278334">
    <property type="component" value="Chromosome"/>
</dbReference>
<dbReference type="AlphaFoldDB" id="A0A3G3IKZ4"/>
<dbReference type="Proteomes" id="UP000643672">
    <property type="component" value="Unassembled WGS sequence"/>
</dbReference>
<dbReference type="EMBL" id="CP024634">
    <property type="protein sequence ID" value="AYQ56399.1"/>
    <property type="molecule type" value="Genomic_DNA"/>
</dbReference>
<evidence type="ECO:0000313" key="4">
    <source>
        <dbReference type="Proteomes" id="UP000643672"/>
    </source>
</evidence>
<reference evidence="2 4" key="2">
    <citation type="submission" date="2020-05" db="EMBL/GenBank/DDBJ databases">
        <authorList>
            <person name="Petersen J."/>
            <person name="Sayavedra L."/>
        </authorList>
    </citation>
    <scope>NUCLEOTIDE SEQUENCE [LARGE SCALE GENOMIC DNA]</scope>
    <source>
        <strain evidence="2">B thermophilus SOXS</strain>
    </source>
</reference>
<gene>
    <name evidence="1" type="ORF">MS2017_0667</name>
    <name evidence="2" type="ORF">THERMOS_514</name>
</gene>
<proteinExistence type="predicted"/>
<name>A0A3G3IKZ4_9GAMM</name>